<dbReference type="InterPro" id="IPR016195">
    <property type="entry name" value="Pol/histidinol_Pase-like"/>
</dbReference>
<dbReference type="Gene3D" id="3.20.20.140">
    <property type="entry name" value="Metal-dependent hydrolases"/>
    <property type="match status" value="1"/>
</dbReference>
<comment type="caution">
    <text evidence="2">The sequence shown here is derived from an EMBL/GenBank/DDBJ whole genome shotgun (WGS) entry which is preliminary data.</text>
</comment>
<dbReference type="CDD" id="cd07438">
    <property type="entry name" value="PHP_HisPPase_AMP"/>
    <property type="match status" value="1"/>
</dbReference>
<dbReference type="Proteomes" id="UP001595476">
    <property type="component" value="Unassembled WGS sequence"/>
</dbReference>
<gene>
    <name evidence="2" type="ORF">ACFOEK_20370</name>
</gene>
<feature type="domain" description="Polymerase/histidinol phosphatase N-terminal" evidence="1">
    <location>
        <begin position="8"/>
        <end position="73"/>
    </location>
</feature>
<dbReference type="InterPro" id="IPR052018">
    <property type="entry name" value="PHP_domain"/>
</dbReference>
<dbReference type="InterPro" id="IPR004013">
    <property type="entry name" value="PHP_dom"/>
</dbReference>
<evidence type="ECO:0000313" key="3">
    <source>
        <dbReference type="Proteomes" id="UP001595476"/>
    </source>
</evidence>
<dbReference type="SMART" id="SM00481">
    <property type="entry name" value="POLIIIAc"/>
    <property type="match status" value="1"/>
</dbReference>
<dbReference type="Pfam" id="PF02811">
    <property type="entry name" value="PHP"/>
    <property type="match status" value="1"/>
</dbReference>
<dbReference type="SUPFAM" id="SSF89550">
    <property type="entry name" value="PHP domain-like"/>
    <property type="match status" value="1"/>
</dbReference>
<name>A0ABV7HIE8_9GAMM</name>
<dbReference type="Gene3D" id="1.10.150.650">
    <property type="match status" value="1"/>
</dbReference>
<dbReference type="InterPro" id="IPR003141">
    <property type="entry name" value="Pol/His_phosphatase_N"/>
</dbReference>
<proteinExistence type="predicted"/>
<protein>
    <submittedName>
        <fullName evidence="2">PHP domain-containing protein</fullName>
    </submittedName>
</protein>
<evidence type="ECO:0000313" key="2">
    <source>
        <dbReference type="EMBL" id="MFC3153407.1"/>
    </source>
</evidence>
<dbReference type="RefSeq" id="WP_386723328.1">
    <property type="nucleotide sequence ID" value="NZ_JBHRSZ010000009.1"/>
</dbReference>
<dbReference type="EMBL" id="JBHRSZ010000009">
    <property type="protein sequence ID" value="MFC3153407.1"/>
    <property type="molecule type" value="Genomic_DNA"/>
</dbReference>
<evidence type="ECO:0000259" key="1">
    <source>
        <dbReference type="SMART" id="SM00481"/>
    </source>
</evidence>
<keyword evidence="3" id="KW-1185">Reference proteome</keyword>
<dbReference type="PANTHER" id="PTHR42924">
    <property type="entry name" value="EXONUCLEASE"/>
    <property type="match status" value="1"/>
</dbReference>
<accession>A0ABV7HIE8</accession>
<organism evidence="2 3">
    <name type="scientific">Litoribrevibacter euphylliae</name>
    <dbReference type="NCBI Taxonomy" id="1834034"/>
    <lineage>
        <taxon>Bacteria</taxon>
        <taxon>Pseudomonadati</taxon>
        <taxon>Pseudomonadota</taxon>
        <taxon>Gammaproteobacteria</taxon>
        <taxon>Oceanospirillales</taxon>
        <taxon>Oceanospirillaceae</taxon>
        <taxon>Litoribrevibacter</taxon>
    </lineage>
</organism>
<sequence>MQQFRHNIDLHCHTNVSDGALSPAELIDLAKQNSIEVLAVSDHDTLNGYRKCKPLADEAGITLIPAAEFSARIDKINVHLVALGVDVEHPAMIKAEAFQDAIRAQRAETISAKLEKHLGLTDVLQRVQDIANGSVIGRPHFAKLLVDSGVVPDFEKAFGKYLGAGKIGDIKLIWPNVGDVIECIHEAGGKAVLAHPMKYKMTKTKLSRLMDDFWDMDGDAIEVVSSRQTKDDTGWLLRQIQKRDMQASFGSDFHAAASWSDLGMFSHIPEVGLDFVHNSLLKEPKALSQIQPMAETQ</sequence>
<reference evidence="3" key="1">
    <citation type="journal article" date="2019" name="Int. J. Syst. Evol. Microbiol.">
        <title>The Global Catalogue of Microorganisms (GCM) 10K type strain sequencing project: providing services to taxonomists for standard genome sequencing and annotation.</title>
        <authorList>
            <consortium name="The Broad Institute Genomics Platform"/>
            <consortium name="The Broad Institute Genome Sequencing Center for Infectious Disease"/>
            <person name="Wu L."/>
            <person name="Ma J."/>
        </authorList>
    </citation>
    <scope>NUCLEOTIDE SEQUENCE [LARGE SCALE GENOMIC DNA]</scope>
    <source>
        <strain evidence="3">KCTC 52438</strain>
    </source>
</reference>
<dbReference type="PANTHER" id="PTHR42924:SF3">
    <property type="entry name" value="POLYMERASE_HISTIDINOL PHOSPHATASE N-TERMINAL DOMAIN-CONTAINING PROTEIN"/>
    <property type="match status" value="1"/>
</dbReference>